<dbReference type="Proteomes" id="UP000324973">
    <property type="component" value="Unassembled WGS sequence"/>
</dbReference>
<proteinExistence type="predicted"/>
<dbReference type="Gene3D" id="3.10.450.160">
    <property type="entry name" value="inner membrane protein cigr"/>
    <property type="match status" value="1"/>
</dbReference>
<dbReference type="Pfam" id="PF11776">
    <property type="entry name" value="RcnB"/>
    <property type="match status" value="1"/>
</dbReference>
<organism evidence="4 5">
    <name type="scientific">Luteimonas viscosa</name>
    <dbReference type="NCBI Taxonomy" id="1132694"/>
    <lineage>
        <taxon>Bacteria</taxon>
        <taxon>Pseudomonadati</taxon>
        <taxon>Pseudomonadota</taxon>
        <taxon>Gammaproteobacteria</taxon>
        <taxon>Lysobacterales</taxon>
        <taxon>Lysobacteraceae</taxon>
        <taxon>Luteimonas</taxon>
    </lineage>
</organism>
<dbReference type="EMBL" id="VTFT01000001">
    <property type="protein sequence ID" value="TYT26951.1"/>
    <property type="molecule type" value="Genomic_DNA"/>
</dbReference>
<gene>
    <name evidence="4" type="ORF">FZO89_12165</name>
</gene>
<keyword evidence="5" id="KW-1185">Reference proteome</keyword>
<dbReference type="RefSeq" id="WP_149103504.1">
    <property type="nucleotide sequence ID" value="NZ_VTFT01000001.1"/>
</dbReference>
<feature type="region of interest" description="Disordered" evidence="1">
    <location>
        <begin position="30"/>
        <end position="58"/>
    </location>
</feature>
<evidence type="ECO:0000313" key="5">
    <source>
        <dbReference type="Proteomes" id="UP000324973"/>
    </source>
</evidence>
<feature type="chain" id="PRO_5022699993" evidence="3">
    <location>
        <begin position="31"/>
        <end position="120"/>
    </location>
</feature>
<dbReference type="OrthoDB" id="6025819at2"/>
<protein>
    <submittedName>
        <fullName evidence="4">RcnB family protein</fullName>
    </submittedName>
</protein>
<dbReference type="AlphaFoldDB" id="A0A5D4XTY0"/>
<keyword evidence="2" id="KW-0472">Membrane</keyword>
<comment type="caution">
    <text evidence="4">The sequence shown here is derived from an EMBL/GenBank/DDBJ whole genome shotgun (WGS) entry which is preliminary data.</text>
</comment>
<evidence type="ECO:0000256" key="1">
    <source>
        <dbReference type="SAM" id="MobiDB-lite"/>
    </source>
</evidence>
<evidence type="ECO:0000256" key="2">
    <source>
        <dbReference type="SAM" id="Phobius"/>
    </source>
</evidence>
<feature type="transmembrane region" description="Helical" evidence="2">
    <location>
        <begin position="102"/>
        <end position="119"/>
    </location>
</feature>
<reference evidence="4 5" key="1">
    <citation type="submission" date="2019-08" db="EMBL/GenBank/DDBJ databases">
        <title>Luteimonas viscosus sp. nov., isolated from soil of a sunflower field.</title>
        <authorList>
            <person name="Jianli Z."/>
            <person name="Ying Z."/>
        </authorList>
    </citation>
    <scope>NUCLEOTIDE SEQUENCE [LARGE SCALE GENOMIC DNA]</scope>
    <source>
        <strain evidence="4 5">XBU10</strain>
    </source>
</reference>
<name>A0A5D4XTY0_9GAMM</name>
<evidence type="ECO:0000256" key="3">
    <source>
        <dbReference type="SAM" id="SignalP"/>
    </source>
</evidence>
<accession>A0A5D4XTY0</accession>
<keyword evidence="2" id="KW-1133">Transmembrane helix</keyword>
<dbReference type="InterPro" id="IPR024572">
    <property type="entry name" value="RcnB"/>
</dbReference>
<feature type="signal peptide" evidence="3">
    <location>
        <begin position="1"/>
        <end position="30"/>
    </location>
</feature>
<keyword evidence="3" id="KW-0732">Signal</keyword>
<keyword evidence="2" id="KW-0812">Transmembrane</keyword>
<evidence type="ECO:0000313" key="4">
    <source>
        <dbReference type="EMBL" id="TYT26951.1"/>
    </source>
</evidence>
<sequence>MRDPSAHPVRPFAILATALGLLLSGSVALADPPPHARGKGPPAHAGGPHHAKAPPPGWVKQAWRKGDRLPVAELDGYWIDDYAHDHLRPPPRGHRWVRQDDGRYLLVAIATGLIVDILMR</sequence>